<dbReference type="InterPro" id="IPR039565">
    <property type="entry name" value="BamD-like"/>
</dbReference>
<evidence type="ECO:0000259" key="5">
    <source>
        <dbReference type="Pfam" id="PF13525"/>
    </source>
</evidence>
<evidence type="ECO:0000256" key="4">
    <source>
        <dbReference type="SAM" id="Coils"/>
    </source>
</evidence>
<evidence type="ECO:0000313" key="6">
    <source>
        <dbReference type="EMBL" id="GAH31172.1"/>
    </source>
</evidence>
<dbReference type="Gene3D" id="1.25.40.10">
    <property type="entry name" value="Tetratricopeptide repeat domain"/>
    <property type="match status" value="5"/>
</dbReference>
<feature type="domain" description="Outer membrane lipoprotein BamD-like" evidence="5">
    <location>
        <begin position="349"/>
        <end position="458"/>
    </location>
</feature>
<accession>X1EEY4</accession>
<keyword evidence="1" id="KW-0732">Signal</keyword>
<dbReference type="InterPro" id="IPR051685">
    <property type="entry name" value="Ycf3/AcsC/BcsC/TPR_MFPF"/>
</dbReference>
<feature type="domain" description="Outer membrane lipoprotein BamD-like" evidence="5">
    <location>
        <begin position="23"/>
        <end position="99"/>
    </location>
</feature>
<dbReference type="PANTHER" id="PTHR44943">
    <property type="entry name" value="CELLULOSE SYNTHASE OPERON PROTEIN C"/>
    <property type="match status" value="1"/>
</dbReference>
<dbReference type="PANTHER" id="PTHR44943:SF8">
    <property type="entry name" value="TPR REPEAT-CONTAINING PROTEIN MJ0263"/>
    <property type="match status" value="1"/>
</dbReference>
<feature type="coiled-coil region" evidence="4">
    <location>
        <begin position="137"/>
        <end position="195"/>
    </location>
</feature>
<keyword evidence="2" id="KW-0677">Repeat</keyword>
<dbReference type="AlphaFoldDB" id="X1EEY4"/>
<dbReference type="PROSITE" id="PS50005">
    <property type="entry name" value="TPR"/>
    <property type="match status" value="7"/>
</dbReference>
<dbReference type="EMBL" id="BARU01001472">
    <property type="protein sequence ID" value="GAH31172.1"/>
    <property type="molecule type" value="Genomic_DNA"/>
</dbReference>
<sequence length="477" mass="56655">VTDSEINEYTDDALWGSGWCYYLLEEYEEAAERFSKLLNDFPDSDLALQARHKLGKSYFQGNNYTETIKVYQEFLERYSEYQGKEIEEVYYLLGQAYLRSEKYKEAEEVFNNLLFFFPGFELASEVKYYEVLSLFKENKYEEAIVQLKDLISEAEIEDKRKEEAQYLLARCWLNLQEYTKAIKNLESLKQFEVEDSILEKVSFDLGLAYSRQGDKEKAILGFQEFIEKYPQSELIKSAHFELGKDLYDLKKYKLALSELKKTSTDEALYLRGKSSKELGDQEGEITAFEELREKYPRSNFSEEAYFVLGNNYYNQKRYKEAIEEFDKIVQFFPQSPLLSESNYWMGWSYFKLSDYKKASEYFNKVEEDEKNLSLGQRAKFLVAESWYNLKDYQKAREAYKKFIEMYPEGDFSANAQYAIAWTYLENKEFNASLEEFKKLISIYPDSKFTEEAQFRVGKNYFLLGNKDMAKTELEKFI</sequence>
<keyword evidence="4" id="KW-0175">Coiled coil</keyword>
<keyword evidence="3" id="KW-0802">TPR repeat</keyword>
<organism evidence="6">
    <name type="scientific">marine sediment metagenome</name>
    <dbReference type="NCBI Taxonomy" id="412755"/>
    <lineage>
        <taxon>unclassified sequences</taxon>
        <taxon>metagenomes</taxon>
        <taxon>ecological metagenomes</taxon>
    </lineage>
</organism>
<dbReference type="InterPro" id="IPR011990">
    <property type="entry name" value="TPR-like_helical_dom_sf"/>
</dbReference>
<proteinExistence type="predicted"/>
<evidence type="ECO:0000256" key="2">
    <source>
        <dbReference type="ARBA" id="ARBA00022737"/>
    </source>
</evidence>
<comment type="caution">
    <text evidence="6">The sequence shown here is derived from an EMBL/GenBank/DDBJ whole genome shotgun (WGS) entry which is preliminary data.</text>
</comment>
<feature type="non-terminal residue" evidence="6">
    <location>
        <position position="477"/>
    </location>
</feature>
<dbReference type="SMART" id="SM00028">
    <property type="entry name" value="TPR"/>
    <property type="match status" value="10"/>
</dbReference>
<protein>
    <recommendedName>
        <fullName evidence="5">Outer membrane lipoprotein BamD-like domain-containing protein</fullName>
    </recommendedName>
</protein>
<evidence type="ECO:0000256" key="1">
    <source>
        <dbReference type="ARBA" id="ARBA00022729"/>
    </source>
</evidence>
<reference evidence="6" key="1">
    <citation type="journal article" date="2014" name="Front. Microbiol.">
        <title>High frequency of phylogenetically diverse reductive dehalogenase-homologous genes in deep subseafloor sedimentary metagenomes.</title>
        <authorList>
            <person name="Kawai M."/>
            <person name="Futagami T."/>
            <person name="Toyoda A."/>
            <person name="Takaki Y."/>
            <person name="Nishi S."/>
            <person name="Hori S."/>
            <person name="Arai W."/>
            <person name="Tsubouchi T."/>
            <person name="Morono Y."/>
            <person name="Uchiyama I."/>
            <person name="Ito T."/>
            <person name="Fujiyama A."/>
            <person name="Inagaki F."/>
            <person name="Takami H."/>
        </authorList>
    </citation>
    <scope>NUCLEOTIDE SEQUENCE</scope>
    <source>
        <strain evidence="6">Expedition CK06-06</strain>
    </source>
</reference>
<dbReference type="InterPro" id="IPR019734">
    <property type="entry name" value="TPR_rpt"/>
</dbReference>
<name>X1EEY4_9ZZZZ</name>
<gene>
    <name evidence="6" type="ORF">S03H2_03860</name>
</gene>
<feature type="non-terminal residue" evidence="6">
    <location>
        <position position="1"/>
    </location>
</feature>
<feature type="domain" description="Outer membrane lipoprotein BamD-like" evidence="5">
    <location>
        <begin position="165"/>
        <end position="307"/>
    </location>
</feature>
<evidence type="ECO:0000256" key="3">
    <source>
        <dbReference type="ARBA" id="ARBA00022803"/>
    </source>
</evidence>
<dbReference type="SUPFAM" id="SSF48452">
    <property type="entry name" value="TPR-like"/>
    <property type="match status" value="3"/>
</dbReference>
<dbReference type="Pfam" id="PF13525">
    <property type="entry name" value="YfiO"/>
    <property type="match status" value="3"/>
</dbReference>
<dbReference type="PROSITE" id="PS50293">
    <property type="entry name" value="TPR_REGION"/>
    <property type="match status" value="1"/>
</dbReference>